<proteinExistence type="predicted"/>
<accession>A0ABS1KQM8</accession>
<dbReference type="EMBL" id="JAERRB010000002">
    <property type="protein sequence ID" value="MBL0740992.1"/>
    <property type="molecule type" value="Genomic_DNA"/>
</dbReference>
<organism evidence="1 2">
    <name type="scientific">Chryseolinea lacunae</name>
    <dbReference type="NCBI Taxonomy" id="2801331"/>
    <lineage>
        <taxon>Bacteria</taxon>
        <taxon>Pseudomonadati</taxon>
        <taxon>Bacteroidota</taxon>
        <taxon>Cytophagia</taxon>
        <taxon>Cytophagales</taxon>
        <taxon>Fulvivirgaceae</taxon>
        <taxon>Chryseolinea</taxon>
    </lineage>
</organism>
<keyword evidence="2" id="KW-1185">Reference proteome</keyword>
<evidence type="ECO:0000313" key="2">
    <source>
        <dbReference type="Proteomes" id="UP000613030"/>
    </source>
</evidence>
<dbReference type="RefSeq" id="WP_202008357.1">
    <property type="nucleotide sequence ID" value="NZ_JAERRB010000002.1"/>
</dbReference>
<protein>
    <submittedName>
        <fullName evidence="1">Uncharacterized protein</fullName>
    </submittedName>
</protein>
<comment type="caution">
    <text evidence="1">The sequence shown here is derived from an EMBL/GenBank/DDBJ whole genome shotgun (WGS) entry which is preliminary data.</text>
</comment>
<reference evidence="1 2" key="1">
    <citation type="submission" date="2021-01" db="EMBL/GenBank/DDBJ databases">
        <title>Chryseolinea sp. Jin1 Genome sequencing and assembly.</title>
        <authorList>
            <person name="Kim I."/>
        </authorList>
    </citation>
    <scope>NUCLEOTIDE SEQUENCE [LARGE SCALE GENOMIC DNA]</scope>
    <source>
        <strain evidence="1 2">Jin1</strain>
    </source>
</reference>
<dbReference type="Proteomes" id="UP000613030">
    <property type="component" value="Unassembled WGS sequence"/>
</dbReference>
<sequence>MNPPLLKLPTNTEIVLYLLKEELKMNRFFTDLDNMGVQNHSDYQLELSPLVFACMGLEGSDETFERYVLLLIKHTENVGPDNDTLMKVALAFYADLVLLHSSVDK</sequence>
<evidence type="ECO:0000313" key="1">
    <source>
        <dbReference type="EMBL" id="MBL0740992.1"/>
    </source>
</evidence>
<name>A0ABS1KQM8_9BACT</name>
<gene>
    <name evidence="1" type="ORF">JI741_07160</name>
</gene>